<accession>A0A1I8G9A9</accession>
<dbReference type="Proteomes" id="UP000095280">
    <property type="component" value="Unplaced"/>
</dbReference>
<evidence type="ECO:0000313" key="3">
    <source>
        <dbReference type="WBParaSite" id="maker-uti_cns_0045388-snap-gene-2.22-mRNA-1"/>
    </source>
</evidence>
<keyword evidence="1" id="KW-1185">Reference proteome</keyword>
<dbReference type="WBParaSite" id="maker-uti_cns_0001243-snap-gene-0.4-mRNA-1">
    <property type="protein sequence ID" value="maker-uti_cns_0001243-snap-gene-0.4-mRNA-1"/>
    <property type="gene ID" value="maker-uti_cns_0001243-snap-gene-0.4"/>
</dbReference>
<dbReference type="WBParaSite" id="maker-uti_cns_0045388-snap-gene-2.22-mRNA-1">
    <property type="protein sequence ID" value="maker-uti_cns_0045388-snap-gene-2.22-mRNA-1"/>
    <property type="gene ID" value="maker-uti_cns_0045388-snap-gene-2.22"/>
</dbReference>
<sequence length="78" mass="9111">MARMSRLLRKDVSFGGQLTIKEYQDEVFIKRYIKHRFGEGYLIEHIIDSSSGRRSARRPAPAEHVAEFQRNVICTMLV</sequence>
<proteinExistence type="predicted"/>
<dbReference type="AlphaFoldDB" id="A0A1I8G9A9"/>
<evidence type="ECO:0000313" key="2">
    <source>
        <dbReference type="WBParaSite" id="maker-uti_cns_0001243-snap-gene-0.4-mRNA-1"/>
    </source>
</evidence>
<protein>
    <submittedName>
        <fullName evidence="2 3">Transposase</fullName>
    </submittedName>
</protein>
<organism evidence="1 2">
    <name type="scientific">Macrostomum lignano</name>
    <dbReference type="NCBI Taxonomy" id="282301"/>
    <lineage>
        <taxon>Eukaryota</taxon>
        <taxon>Metazoa</taxon>
        <taxon>Spiralia</taxon>
        <taxon>Lophotrochozoa</taxon>
        <taxon>Platyhelminthes</taxon>
        <taxon>Rhabditophora</taxon>
        <taxon>Macrostomorpha</taxon>
        <taxon>Macrostomida</taxon>
        <taxon>Macrostomidae</taxon>
        <taxon>Macrostomum</taxon>
    </lineage>
</organism>
<name>A0A1I8G9A9_9PLAT</name>
<evidence type="ECO:0000313" key="1">
    <source>
        <dbReference type="Proteomes" id="UP000095280"/>
    </source>
</evidence>
<reference evidence="2 3" key="1">
    <citation type="submission" date="2016-11" db="UniProtKB">
        <authorList>
            <consortium name="WormBaseParasite"/>
        </authorList>
    </citation>
    <scope>IDENTIFICATION</scope>
</reference>